<sequence>MAQSPRASLVFAKSCSDCGQRQVELPRPLPEIGDDFDWMLRDYDSFRLFMLEELAARFPERSRWTPADIEVVLVEALAVVLDQLSDQLDRSHSEAYLDSARRPDSLRRLLTLIGYDAVREHYPLSWSDSKLVKHLLATKGYDPTGLPFEPDLGRSEVLVRLLVWLGKPANALGVAPNLNQRVTERAFLQLLGYDADNLREALDLDLPPHRRFATQALDQRWYHYPHLMEEARAAGPARLHRNRRMVTLDDYRERSEDHPLVLRASASSRWGGSWSTIDLVMVLSGNGELDQSIAAVIPADELEQVQQAVDDFHWREQLPSVDWQLQPGFRSVINAYVDKYRMAGQEVWLLDATPVGLYLNLSVKVDGNYFQSEVRQAINQALGSDAGGFFEPGRLAFGQDIHASDLIETLMALEGVNAVCLNRFKRVGDRYPDQSGAGVISLDGTEIARCDNRIGQPARGYWRLSLHGGQRG</sequence>
<comment type="caution">
    <text evidence="1">The sequence shown here is derived from an EMBL/GenBank/DDBJ whole genome shotgun (WGS) entry which is preliminary data.</text>
</comment>
<reference evidence="2" key="1">
    <citation type="submission" date="2017-05" db="EMBL/GenBank/DDBJ databases">
        <authorList>
            <person name="Barney B.M."/>
        </authorList>
    </citation>
    <scope>NUCLEOTIDE SEQUENCE [LARGE SCALE GENOMIC DNA]</scope>
    <source>
        <strain evidence="2">PSBB022</strain>
    </source>
</reference>
<gene>
    <name evidence="1" type="ORF">CBP51_10830</name>
</gene>
<accession>A0A266QC45</accession>
<dbReference type="EMBL" id="NHNI01000001">
    <property type="protein sequence ID" value="OZY87442.1"/>
    <property type="molecule type" value="Genomic_DNA"/>
</dbReference>
<evidence type="ECO:0000313" key="1">
    <source>
        <dbReference type="EMBL" id="OZY87442.1"/>
    </source>
</evidence>
<proteinExistence type="predicted"/>
<protein>
    <recommendedName>
        <fullName evidence="3">Baseplate protein J-like domain-containing protein</fullName>
    </recommendedName>
</protein>
<evidence type="ECO:0008006" key="3">
    <source>
        <dbReference type="Google" id="ProtNLM"/>
    </source>
</evidence>
<organism evidence="1 2">
    <name type="scientific">Cellvibrio mixtus</name>
    <dbReference type="NCBI Taxonomy" id="39650"/>
    <lineage>
        <taxon>Bacteria</taxon>
        <taxon>Pseudomonadati</taxon>
        <taxon>Pseudomonadota</taxon>
        <taxon>Gammaproteobacteria</taxon>
        <taxon>Cellvibrionales</taxon>
        <taxon>Cellvibrionaceae</taxon>
        <taxon>Cellvibrio</taxon>
    </lineage>
</organism>
<name>A0A266QC45_9GAMM</name>
<dbReference type="AlphaFoldDB" id="A0A266QC45"/>
<dbReference type="Proteomes" id="UP000216101">
    <property type="component" value="Unassembled WGS sequence"/>
</dbReference>
<keyword evidence="2" id="KW-1185">Reference proteome</keyword>
<evidence type="ECO:0000313" key="2">
    <source>
        <dbReference type="Proteomes" id="UP000216101"/>
    </source>
</evidence>
<dbReference type="RefSeq" id="WP_212589992.1">
    <property type="nucleotide sequence ID" value="NZ_NHNI01000001.1"/>
</dbReference>